<geneLocation type="plasmid" evidence="1 2">
    <name>pPO70-2</name>
</geneLocation>
<accession>A0A192B147</accession>
<protein>
    <submittedName>
        <fullName evidence="1">Uncharacterized protein</fullName>
    </submittedName>
</protein>
<dbReference type="KEGG" id="pox:MB84_31565"/>
<proteinExistence type="predicted"/>
<reference evidence="1" key="1">
    <citation type="submission" date="2016-06" db="EMBL/GenBank/DDBJ databases">
        <title>Pandoraea oxalativorans DSM 23570 Genome Sequencing.</title>
        <authorList>
            <person name="Ee R."/>
            <person name="Lim Y.-L."/>
            <person name="Yong D."/>
            <person name="Yin W.-F."/>
            <person name="Chan K.-G."/>
        </authorList>
    </citation>
    <scope>NUCLEOTIDE SEQUENCE</scope>
    <source>
        <strain evidence="1">DSM 23570</strain>
        <plasmid evidence="1">pPO70-2</plasmid>
    </source>
</reference>
<evidence type="ECO:0000313" key="2">
    <source>
        <dbReference type="Proteomes" id="UP000035050"/>
    </source>
</evidence>
<dbReference type="Proteomes" id="UP000035050">
    <property type="component" value="Plasmid pPO70-2"/>
</dbReference>
<dbReference type="EMBL" id="CP011519">
    <property type="protein sequence ID" value="ANJ86809.1"/>
    <property type="molecule type" value="Genomic_DNA"/>
</dbReference>
<keyword evidence="2" id="KW-1185">Reference proteome</keyword>
<keyword evidence="1" id="KW-0614">Plasmid</keyword>
<gene>
    <name evidence="1" type="ORF">MB84_31565</name>
</gene>
<organism evidence="1 2">
    <name type="scientific">Pandoraea oxalativorans</name>
    <dbReference type="NCBI Taxonomy" id="573737"/>
    <lineage>
        <taxon>Bacteria</taxon>
        <taxon>Pseudomonadati</taxon>
        <taxon>Pseudomonadota</taxon>
        <taxon>Betaproteobacteria</taxon>
        <taxon>Burkholderiales</taxon>
        <taxon>Burkholderiaceae</taxon>
        <taxon>Pandoraea</taxon>
    </lineage>
</organism>
<evidence type="ECO:0000313" key="1">
    <source>
        <dbReference type="EMBL" id="ANJ86809.1"/>
    </source>
</evidence>
<dbReference type="AlphaFoldDB" id="A0A192B147"/>
<sequence>MELQHDIYAPLTGAASGSNAVGFVLLWPYRIARLIVLRLQPMVRCTTDQELPLASKRLMAPYRV</sequence>
<name>A0A192B147_9BURK</name>